<evidence type="ECO:0000313" key="2">
    <source>
        <dbReference type="Proteomes" id="UP001220010"/>
    </source>
</evidence>
<dbReference type="EMBL" id="JARFPK010000002">
    <property type="protein sequence ID" value="MDF0589697.1"/>
    <property type="molecule type" value="Genomic_DNA"/>
</dbReference>
<dbReference type="InterPro" id="IPR036388">
    <property type="entry name" value="WH-like_DNA-bd_sf"/>
</dbReference>
<sequence>MVLTDLDSVLHPRASREIAAQVLETLKSTPATCAAEVSQTVGCSYVTAEKHLAKTVEAGLAVEKRLGKVRVFIAKKHDMKTVGIQE</sequence>
<comment type="caution">
    <text evidence="1">The sequence shown here is derived from an EMBL/GenBank/DDBJ whole genome shotgun (WGS) entry which is preliminary data.</text>
</comment>
<gene>
    <name evidence="1" type="ORF">P0O15_00695</name>
</gene>
<accession>A0ABT5X4R5</accession>
<protein>
    <recommendedName>
        <fullName evidence="3">ArsR family transcriptional regulator</fullName>
    </recommendedName>
</protein>
<evidence type="ECO:0000313" key="1">
    <source>
        <dbReference type="EMBL" id="MDF0589697.1"/>
    </source>
</evidence>
<proteinExistence type="predicted"/>
<evidence type="ECO:0008006" key="3">
    <source>
        <dbReference type="Google" id="ProtNLM"/>
    </source>
</evidence>
<dbReference type="Gene3D" id="1.10.10.10">
    <property type="entry name" value="Winged helix-like DNA-binding domain superfamily/Winged helix DNA-binding domain"/>
    <property type="match status" value="1"/>
</dbReference>
<name>A0ABT5X4R5_9EURY</name>
<reference evidence="1 2" key="1">
    <citation type="submission" date="2023-03" db="EMBL/GenBank/DDBJ databases">
        <title>WGS of Methanotrichaceae archaeon Mx.</title>
        <authorList>
            <person name="Sorokin D.Y."/>
            <person name="Merkel A.Y."/>
        </authorList>
    </citation>
    <scope>NUCLEOTIDE SEQUENCE [LARGE SCALE GENOMIC DNA]</scope>
    <source>
        <strain evidence="1 2">Mx</strain>
    </source>
</reference>
<keyword evidence="2" id="KW-1185">Reference proteome</keyword>
<dbReference type="RefSeq" id="WP_316965459.1">
    <property type="nucleotide sequence ID" value="NZ_JARFPK010000002.1"/>
</dbReference>
<organism evidence="1 2">
    <name type="scientific">Candidatus Methanocrinis natronophilus</name>
    <dbReference type="NCBI Taxonomy" id="3033396"/>
    <lineage>
        <taxon>Archaea</taxon>
        <taxon>Methanobacteriati</taxon>
        <taxon>Methanobacteriota</taxon>
        <taxon>Stenosarchaea group</taxon>
        <taxon>Methanomicrobia</taxon>
        <taxon>Methanotrichales</taxon>
        <taxon>Methanotrichaceae</taxon>
        <taxon>Methanocrinis</taxon>
    </lineage>
</organism>
<dbReference type="Proteomes" id="UP001220010">
    <property type="component" value="Unassembled WGS sequence"/>
</dbReference>